<name>A0ABW0EYH0_9PSEU</name>
<feature type="region of interest" description="Disordered" evidence="1">
    <location>
        <begin position="928"/>
        <end position="1015"/>
    </location>
</feature>
<accession>A0ABW0EYH0</accession>
<protein>
    <recommendedName>
        <fullName evidence="5">Repeat protein (TIGR01451 family)</fullName>
    </recommendedName>
</protein>
<feature type="compositionally biased region" description="Gly residues" evidence="1">
    <location>
        <begin position="983"/>
        <end position="1008"/>
    </location>
</feature>
<reference evidence="4" key="1">
    <citation type="journal article" date="2019" name="Int. J. Syst. Evol. Microbiol.">
        <title>The Global Catalogue of Microorganisms (GCM) 10K type strain sequencing project: providing services to taxonomists for standard genome sequencing and annotation.</title>
        <authorList>
            <consortium name="The Broad Institute Genomics Platform"/>
            <consortium name="The Broad Institute Genome Sequencing Center for Infectious Disease"/>
            <person name="Wu L."/>
            <person name="Ma J."/>
        </authorList>
    </citation>
    <scope>NUCLEOTIDE SEQUENCE [LARGE SCALE GENOMIC DNA]</scope>
    <source>
        <strain evidence="4">CCUG 59778</strain>
    </source>
</reference>
<dbReference type="Proteomes" id="UP001596157">
    <property type="component" value="Unassembled WGS sequence"/>
</dbReference>
<evidence type="ECO:0000256" key="1">
    <source>
        <dbReference type="SAM" id="MobiDB-lite"/>
    </source>
</evidence>
<dbReference type="RefSeq" id="WP_378251194.1">
    <property type="nucleotide sequence ID" value="NZ_JBHSKF010000025.1"/>
</dbReference>
<dbReference type="PANTHER" id="PTHR48125:SF10">
    <property type="entry name" value="OS12G0136300 PROTEIN"/>
    <property type="match status" value="1"/>
</dbReference>
<proteinExistence type="predicted"/>
<keyword evidence="4" id="KW-1185">Reference proteome</keyword>
<evidence type="ECO:0000313" key="3">
    <source>
        <dbReference type="EMBL" id="MFC5291280.1"/>
    </source>
</evidence>
<dbReference type="PANTHER" id="PTHR48125">
    <property type="entry name" value="LP07818P1"/>
    <property type="match status" value="1"/>
</dbReference>
<evidence type="ECO:0000313" key="4">
    <source>
        <dbReference type="Proteomes" id="UP001596157"/>
    </source>
</evidence>
<dbReference type="EMBL" id="JBHSKF010000025">
    <property type="protein sequence ID" value="MFC5291280.1"/>
    <property type="molecule type" value="Genomic_DNA"/>
</dbReference>
<feature type="region of interest" description="Disordered" evidence="1">
    <location>
        <begin position="188"/>
        <end position="207"/>
    </location>
</feature>
<comment type="caution">
    <text evidence="3">The sequence shown here is derived from an EMBL/GenBank/DDBJ whole genome shotgun (WGS) entry which is preliminary data.</text>
</comment>
<feature type="compositionally biased region" description="Pro residues" evidence="1">
    <location>
        <begin position="26"/>
        <end position="46"/>
    </location>
</feature>
<evidence type="ECO:0008006" key="5">
    <source>
        <dbReference type="Google" id="ProtNLM"/>
    </source>
</evidence>
<feature type="transmembrane region" description="Helical" evidence="2">
    <location>
        <begin position="1021"/>
        <end position="1041"/>
    </location>
</feature>
<evidence type="ECO:0000256" key="2">
    <source>
        <dbReference type="SAM" id="Phobius"/>
    </source>
</evidence>
<sequence length="1060" mass="108269">MYRAWLVIALLLVVVVPTLDLDPVTPPPPEPAARPGLLPPPPPPTLEPDYRDAVFGDFRLAGNSALRCPLDGEESGGGSPAECAAATANDGGGGGLLDAGSNNGGYYMHLADVDGRAETFTSSTAAVDIPAGASVRHAALHWGGHTGRFIGFSGVNCVRPLLLQGEPPPPPAAPTPAEQQVSIAVGGGAPVQVPRDPDNLRTTGGLTEPSEIYTDWADVTALFGSAPASGGPLEITVGNVWTPTGPGCAAGWSIVVVFGYDEPVDDYPLPRVIDLYTDDLPASGALLPGLVEPLVPGFPSLIDDLLPGLVPGLTGSSVILPGITPQRSTADIAIGVTAYDGDWRQGGERFSVDNTAITEPCLGDSAEDFFGSCALGAVDPLDPDRTTTNNMSVDAKVVRPQLPDNETGEIEVAVDSVVDFVVLQNLVLAETVAPAIGITNTGPAEPVRQGDLATFAVEVRNDGGLPLSDIELTHTSDPETGPVRCTPEVIAPLQPGQSRQVTCVQAAGGVDFTTTATVSGAYLLGTGGERREVTASASAEVAVVAADYAVERVPDRLVVRAGEPVEFTVRLINNTDAELTGVEYADGAATCPAPPAALPPRSAEVLVCTAVAPAETFTSSGQLTGVDPLGQTVVVTSQEVTVRVIDPAIALVQDSDKDVIYRGDSVTFTFTATNTGADPDESLVDVRVTAEALPGCETEPVAELPPGASAEFTCTASPARTVEVLPEVTAVDSAGGPVTAAAEPRTVTVLDPLIKLTQRVDRPTVRVSEEVVVTFTVEHVGTAEDGPVTDVRIASPTLPPDCMPEAVARLAPGESAERTCAAAPDRSFDNRAEASAVDVENRLMRAAAAPLRVTVINPALTISATAEQTEVKHGAEIDFGVTVRNIGDVPLTLAVTNDLARDCDFAFTGQGLRPGAANAQYCKASAPTDESAADATNTATFTADPTPATGDTGDPITGSDDAVVTLLPGQAPPGQEPGTDPVTGGGGGGNGGGGGSSDSGSDSGGSSGGSDPDLAETGASVAIPLGLGISLVLLGSLALLATSHRRHREDGFLARWWPTN</sequence>
<feature type="compositionally biased region" description="Low complexity" evidence="1">
    <location>
        <begin position="933"/>
        <end position="958"/>
    </location>
</feature>
<keyword evidence="2" id="KW-0472">Membrane</keyword>
<keyword evidence="2" id="KW-0812">Transmembrane</keyword>
<gene>
    <name evidence="3" type="ORF">ACFPM7_29880</name>
</gene>
<feature type="region of interest" description="Disordered" evidence="1">
    <location>
        <begin position="26"/>
        <end position="50"/>
    </location>
</feature>
<keyword evidence="2" id="KW-1133">Transmembrane helix</keyword>
<organism evidence="3 4">
    <name type="scientific">Actinokineospora guangxiensis</name>
    <dbReference type="NCBI Taxonomy" id="1490288"/>
    <lineage>
        <taxon>Bacteria</taxon>
        <taxon>Bacillati</taxon>
        <taxon>Actinomycetota</taxon>
        <taxon>Actinomycetes</taxon>
        <taxon>Pseudonocardiales</taxon>
        <taxon>Pseudonocardiaceae</taxon>
        <taxon>Actinokineospora</taxon>
    </lineage>
</organism>